<reference evidence="3" key="1">
    <citation type="journal article" date="2014" name="Front. Microbiol.">
        <title>High frequency of phylogenetically diverse reductive dehalogenase-homologous genes in deep subseafloor sedimentary metagenomes.</title>
        <authorList>
            <person name="Kawai M."/>
            <person name="Futagami T."/>
            <person name="Toyoda A."/>
            <person name="Takaki Y."/>
            <person name="Nishi S."/>
            <person name="Hori S."/>
            <person name="Arai W."/>
            <person name="Tsubouchi T."/>
            <person name="Morono Y."/>
            <person name="Uchiyama I."/>
            <person name="Ito T."/>
            <person name="Fujiyama A."/>
            <person name="Inagaki F."/>
            <person name="Takami H."/>
        </authorList>
    </citation>
    <scope>NUCLEOTIDE SEQUENCE</scope>
    <source>
        <strain evidence="3">Expedition CK06-06</strain>
    </source>
</reference>
<keyword evidence="1" id="KW-1133">Transmembrane helix</keyword>
<dbReference type="Pfam" id="PF02517">
    <property type="entry name" value="Rce1-like"/>
    <property type="match status" value="1"/>
</dbReference>
<dbReference type="InterPro" id="IPR003675">
    <property type="entry name" value="Rce1/LyrA-like_dom"/>
</dbReference>
<name>X1GUA0_9ZZZZ</name>
<proteinExistence type="predicted"/>
<evidence type="ECO:0000256" key="1">
    <source>
        <dbReference type="SAM" id="Phobius"/>
    </source>
</evidence>
<feature type="transmembrane region" description="Helical" evidence="1">
    <location>
        <begin position="6"/>
        <end position="26"/>
    </location>
</feature>
<accession>X1GUA0</accession>
<feature type="transmembrane region" description="Helical" evidence="1">
    <location>
        <begin position="158"/>
        <end position="177"/>
    </location>
</feature>
<dbReference type="AlphaFoldDB" id="X1GUA0"/>
<organism evidence="3">
    <name type="scientific">marine sediment metagenome</name>
    <dbReference type="NCBI Taxonomy" id="412755"/>
    <lineage>
        <taxon>unclassified sequences</taxon>
        <taxon>metagenomes</taxon>
        <taxon>ecological metagenomes</taxon>
    </lineage>
</organism>
<dbReference type="EMBL" id="BARU01018964">
    <property type="protein sequence ID" value="GAH61461.1"/>
    <property type="molecule type" value="Genomic_DNA"/>
</dbReference>
<keyword evidence="1" id="KW-0812">Transmembrane</keyword>
<gene>
    <name evidence="3" type="ORF">S03H2_31288</name>
</gene>
<protein>
    <recommendedName>
        <fullName evidence="2">CAAX prenyl protease 2/Lysostaphin resistance protein A-like domain-containing protein</fullName>
    </recommendedName>
</protein>
<dbReference type="GO" id="GO:0080120">
    <property type="term" value="P:CAAX-box protein maturation"/>
    <property type="evidence" value="ECO:0007669"/>
    <property type="project" value="UniProtKB-ARBA"/>
</dbReference>
<feature type="transmembrane region" description="Helical" evidence="1">
    <location>
        <begin position="47"/>
        <end position="68"/>
    </location>
</feature>
<comment type="caution">
    <text evidence="3">The sequence shown here is derived from an EMBL/GenBank/DDBJ whole genome shotgun (WGS) entry which is preliminary data.</text>
</comment>
<evidence type="ECO:0000259" key="2">
    <source>
        <dbReference type="Pfam" id="PF02517"/>
    </source>
</evidence>
<evidence type="ECO:0000313" key="3">
    <source>
        <dbReference type="EMBL" id="GAH61461.1"/>
    </source>
</evidence>
<feature type="non-terminal residue" evidence="3">
    <location>
        <position position="1"/>
    </location>
</feature>
<feature type="transmembrane region" description="Helical" evidence="1">
    <location>
        <begin position="133"/>
        <end position="151"/>
    </location>
</feature>
<keyword evidence="1" id="KW-0472">Membrane</keyword>
<dbReference type="GO" id="GO:0004175">
    <property type="term" value="F:endopeptidase activity"/>
    <property type="evidence" value="ECO:0007669"/>
    <property type="project" value="UniProtKB-ARBA"/>
</dbReference>
<sequence length="178" mass="20235">WGRLCLMEAGFAFVGLIGVITINAFVNEEFRIIPRFKQFELKTFLRAFFLFGIIYLVQVIFQIVPLTIESLEMGIGIVSAGPAEESLFRGFMLILFIEMGKKKPEYKPIFDITGSVLSSSIFTMIHVNYYGNIENLGIIFVSGLVYSFVILKWKDLTACVLAHLFINAWAVGQWLLFL</sequence>
<feature type="domain" description="CAAX prenyl protease 2/Lysostaphin resistance protein A-like" evidence="2">
    <location>
        <begin position="74"/>
        <end position="168"/>
    </location>
</feature>